<keyword evidence="4" id="KW-0812">Transmembrane</keyword>
<accession>A0A0N5B471</accession>
<keyword evidence="3" id="KW-0949">S-adenosyl-L-methionine</keyword>
<dbReference type="InterPro" id="IPR026170">
    <property type="entry name" value="FAM173A/B"/>
</dbReference>
<feature type="transmembrane region" description="Helical" evidence="4">
    <location>
        <begin position="6"/>
        <end position="29"/>
    </location>
</feature>
<sequence length="84" mass="8791">MGWSVGTIIAGSIGVGALGITALSVPFVAPAFRRVCIPYVPATPQQLTNISKALEKCHNIGSLIDLGSGDGRVVSCFLKIYILF</sequence>
<proteinExistence type="predicted"/>
<evidence type="ECO:0000313" key="5">
    <source>
        <dbReference type="Proteomes" id="UP000046392"/>
    </source>
</evidence>
<protein>
    <submittedName>
        <fullName evidence="6">Protein FAM173B</fullName>
    </submittedName>
</protein>
<dbReference type="GO" id="GO:0016279">
    <property type="term" value="F:protein-lysine N-methyltransferase activity"/>
    <property type="evidence" value="ECO:0007669"/>
    <property type="project" value="InterPro"/>
</dbReference>
<evidence type="ECO:0000256" key="4">
    <source>
        <dbReference type="SAM" id="Phobius"/>
    </source>
</evidence>
<dbReference type="AlphaFoldDB" id="A0A0N5B471"/>
<dbReference type="PANTHER" id="PTHR13610:SF9">
    <property type="entry name" value="FI06469P"/>
    <property type="match status" value="1"/>
</dbReference>
<evidence type="ECO:0000256" key="2">
    <source>
        <dbReference type="ARBA" id="ARBA00022679"/>
    </source>
</evidence>
<keyword evidence="4" id="KW-0472">Membrane</keyword>
<organism evidence="5 6">
    <name type="scientific">Strongyloides papillosus</name>
    <name type="common">Intestinal threadworm</name>
    <dbReference type="NCBI Taxonomy" id="174720"/>
    <lineage>
        <taxon>Eukaryota</taxon>
        <taxon>Metazoa</taxon>
        <taxon>Ecdysozoa</taxon>
        <taxon>Nematoda</taxon>
        <taxon>Chromadorea</taxon>
        <taxon>Rhabditida</taxon>
        <taxon>Tylenchina</taxon>
        <taxon>Panagrolaimomorpha</taxon>
        <taxon>Strongyloidoidea</taxon>
        <taxon>Strongyloididae</taxon>
        <taxon>Strongyloides</taxon>
    </lineage>
</organism>
<name>A0A0N5B471_STREA</name>
<dbReference type="Proteomes" id="UP000046392">
    <property type="component" value="Unplaced"/>
</dbReference>
<reference evidence="6" key="1">
    <citation type="submission" date="2017-02" db="UniProtKB">
        <authorList>
            <consortium name="WormBaseParasite"/>
        </authorList>
    </citation>
    <scope>IDENTIFICATION</scope>
</reference>
<evidence type="ECO:0000256" key="1">
    <source>
        <dbReference type="ARBA" id="ARBA00022603"/>
    </source>
</evidence>
<keyword evidence="5" id="KW-1185">Reference proteome</keyword>
<keyword evidence="1" id="KW-0489">Methyltransferase</keyword>
<dbReference type="STRING" id="174720.A0A0N5B471"/>
<keyword evidence="4" id="KW-1133">Transmembrane helix</keyword>
<dbReference type="GO" id="GO:1905706">
    <property type="term" value="P:regulation of mitochondrial ATP synthesis coupled proton transport"/>
    <property type="evidence" value="ECO:0007669"/>
    <property type="project" value="TreeGrafter"/>
</dbReference>
<dbReference type="WBParaSite" id="SPAL_0000087300.1">
    <property type="protein sequence ID" value="SPAL_0000087300.1"/>
    <property type="gene ID" value="SPAL_0000087300"/>
</dbReference>
<dbReference type="GO" id="GO:0005739">
    <property type="term" value="C:mitochondrion"/>
    <property type="evidence" value="ECO:0007669"/>
    <property type="project" value="TreeGrafter"/>
</dbReference>
<dbReference type="PANTHER" id="PTHR13610">
    <property type="entry name" value="METHYLTRANSFERASE DOMAIN-CONTAINING PROTEIN"/>
    <property type="match status" value="1"/>
</dbReference>
<dbReference type="GO" id="GO:0032259">
    <property type="term" value="P:methylation"/>
    <property type="evidence" value="ECO:0007669"/>
    <property type="project" value="UniProtKB-KW"/>
</dbReference>
<evidence type="ECO:0000256" key="3">
    <source>
        <dbReference type="ARBA" id="ARBA00022691"/>
    </source>
</evidence>
<keyword evidence="2" id="KW-0808">Transferase</keyword>
<evidence type="ECO:0000313" key="6">
    <source>
        <dbReference type="WBParaSite" id="SPAL_0000087300.1"/>
    </source>
</evidence>